<dbReference type="Proteomes" id="UP000799539">
    <property type="component" value="Unassembled WGS sequence"/>
</dbReference>
<accession>A0A6A6FIF1</accession>
<dbReference type="EMBL" id="ML992671">
    <property type="protein sequence ID" value="KAF2213202.1"/>
    <property type="molecule type" value="Genomic_DNA"/>
</dbReference>
<feature type="compositionally biased region" description="Basic and acidic residues" evidence="1">
    <location>
        <begin position="102"/>
        <end position="112"/>
    </location>
</feature>
<protein>
    <submittedName>
        <fullName evidence="2">Uncharacterized protein</fullName>
    </submittedName>
</protein>
<name>A0A6A6FIF1_9PEZI</name>
<proteinExistence type="predicted"/>
<feature type="region of interest" description="Disordered" evidence="1">
    <location>
        <begin position="96"/>
        <end position="122"/>
    </location>
</feature>
<keyword evidence="3" id="KW-1185">Reference proteome</keyword>
<organism evidence="2 3">
    <name type="scientific">Cercospora zeae-maydis SCOH1-5</name>
    <dbReference type="NCBI Taxonomy" id="717836"/>
    <lineage>
        <taxon>Eukaryota</taxon>
        <taxon>Fungi</taxon>
        <taxon>Dikarya</taxon>
        <taxon>Ascomycota</taxon>
        <taxon>Pezizomycotina</taxon>
        <taxon>Dothideomycetes</taxon>
        <taxon>Dothideomycetidae</taxon>
        <taxon>Mycosphaerellales</taxon>
        <taxon>Mycosphaerellaceae</taxon>
        <taxon>Cercospora</taxon>
    </lineage>
</organism>
<sequence length="122" mass="13884">MPHQTFTNSSEPPHKRARTFDPIEASNMLFQQTKNALKQHTKQLKRKIPNLRRPRRECACCYESQHSTGFPKRKGVPIACEKCILDGTESVWFASSSSIQRQSEDRTTELRHRSAGVGSDGL</sequence>
<gene>
    <name evidence="2" type="ORF">CERZMDRAFT_96869</name>
</gene>
<evidence type="ECO:0000313" key="2">
    <source>
        <dbReference type="EMBL" id="KAF2213202.1"/>
    </source>
</evidence>
<evidence type="ECO:0000256" key="1">
    <source>
        <dbReference type="SAM" id="MobiDB-lite"/>
    </source>
</evidence>
<evidence type="ECO:0000313" key="3">
    <source>
        <dbReference type="Proteomes" id="UP000799539"/>
    </source>
</evidence>
<dbReference type="AlphaFoldDB" id="A0A6A6FIF1"/>
<reference evidence="2" key="1">
    <citation type="journal article" date="2020" name="Stud. Mycol.">
        <title>101 Dothideomycetes genomes: a test case for predicting lifestyles and emergence of pathogens.</title>
        <authorList>
            <person name="Haridas S."/>
            <person name="Albert R."/>
            <person name="Binder M."/>
            <person name="Bloem J."/>
            <person name="Labutti K."/>
            <person name="Salamov A."/>
            <person name="Andreopoulos B."/>
            <person name="Baker S."/>
            <person name="Barry K."/>
            <person name="Bills G."/>
            <person name="Bluhm B."/>
            <person name="Cannon C."/>
            <person name="Castanera R."/>
            <person name="Culley D."/>
            <person name="Daum C."/>
            <person name="Ezra D."/>
            <person name="Gonzalez J."/>
            <person name="Henrissat B."/>
            <person name="Kuo A."/>
            <person name="Liang C."/>
            <person name="Lipzen A."/>
            <person name="Lutzoni F."/>
            <person name="Magnuson J."/>
            <person name="Mondo S."/>
            <person name="Nolan M."/>
            <person name="Ohm R."/>
            <person name="Pangilinan J."/>
            <person name="Park H.-J."/>
            <person name="Ramirez L."/>
            <person name="Alfaro M."/>
            <person name="Sun H."/>
            <person name="Tritt A."/>
            <person name="Yoshinaga Y."/>
            <person name="Zwiers L.-H."/>
            <person name="Turgeon B."/>
            <person name="Goodwin S."/>
            <person name="Spatafora J."/>
            <person name="Crous P."/>
            <person name="Grigoriev I."/>
        </authorList>
    </citation>
    <scope>NUCLEOTIDE SEQUENCE</scope>
    <source>
        <strain evidence="2">SCOH1-5</strain>
    </source>
</reference>